<name>A0A239XJA3_9FLAO</name>
<evidence type="ECO:0008006" key="4">
    <source>
        <dbReference type="Google" id="ProtNLM"/>
    </source>
</evidence>
<sequence length="147" mass="16904">MNREEILGKIIEEQQRVIDNLLQSVERYKTASDLDEDDTSDPDDLARQTEAKDMQLRFEKMLAKEKKDMAFVQAERNKNYTQAELGALVETDKNYFFMAVPLPKFTVNGKEIFCISPDAPIFQKLKNKKVGDTVEMGTNTFEIKSIS</sequence>
<evidence type="ECO:0000313" key="2">
    <source>
        <dbReference type="EMBL" id="SNV46410.1"/>
    </source>
</evidence>
<accession>A0A239XJA3</accession>
<reference evidence="2 3" key="1">
    <citation type="submission" date="2017-06" db="EMBL/GenBank/DDBJ databases">
        <authorList>
            <consortium name="Pathogen Informatics"/>
        </authorList>
    </citation>
    <scope>NUCLEOTIDE SEQUENCE [LARGE SCALE GENOMIC DNA]</scope>
    <source>
        <strain evidence="2 3">NCTC13490</strain>
    </source>
</reference>
<proteinExistence type="predicted"/>
<gene>
    <name evidence="2" type="ORF">SAMEA4412677_01588</name>
</gene>
<dbReference type="EMBL" id="LT906465">
    <property type="protein sequence ID" value="SNV46410.1"/>
    <property type="molecule type" value="Genomic_DNA"/>
</dbReference>
<keyword evidence="3" id="KW-1185">Reference proteome</keyword>
<dbReference type="RefSeq" id="WP_095072114.1">
    <property type="nucleotide sequence ID" value="NZ_LT906465.1"/>
</dbReference>
<evidence type="ECO:0000256" key="1">
    <source>
        <dbReference type="SAM" id="MobiDB-lite"/>
    </source>
</evidence>
<evidence type="ECO:0000313" key="3">
    <source>
        <dbReference type="Proteomes" id="UP000215196"/>
    </source>
</evidence>
<organism evidence="2 3">
    <name type="scientific">Chryseobacterium taklimakanense</name>
    <dbReference type="NCBI Taxonomy" id="536441"/>
    <lineage>
        <taxon>Bacteria</taxon>
        <taxon>Pseudomonadati</taxon>
        <taxon>Bacteroidota</taxon>
        <taxon>Flavobacteriia</taxon>
        <taxon>Flavobacteriales</taxon>
        <taxon>Weeksellaceae</taxon>
        <taxon>Chryseobacterium group</taxon>
        <taxon>Chryseobacterium</taxon>
    </lineage>
</organism>
<feature type="compositionally biased region" description="Acidic residues" evidence="1">
    <location>
        <begin position="33"/>
        <end position="43"/>
    </location>
</feature>
<protein>
    <recommendedName>
        <fullName evidence="4">Transcription elongation factor</fullName>
    </recommendedName>
</protein>
<dbReference type="Proteomes" id="UP000215196">
    <property type="component" value="Chromosome 1"/>
</dbReference>
<dbReference type="KEGG" id="ctak:4412677_01588"/>
<feature type="region of interest" description="Disordered" evidence="1">
    <location>
        <begin position="30"/>
        <end position="50"/>
    </location>
</feature>
<dbReference type="AlphaFoldDB" id="A0A239XJA3"/>